<gene>
    <name evidence="2" type="ORF">D4764_05G0008590</name>
</gene>
<dbReference type="AlphaFoldDB" id="A0A5C6N1B5"/>
<proteinExistence type="predicted"/>
<dbReference type="Proteomes" id="UP000324091">
    <property type="component" value="Chromosome 5"/>
</dbReference>
<dbReference type="EMBL" id="RHFK02000018">
    <property type="protein sequence ID" value="TWW60769.1"/>
    <property type="molecule type" value="Genomic_DNA"/>
</dbReference>
<evidence type="ECO:0000256" key="1">
    <source>
        <dbReference type="SAM" id="MobiDB-lite"/>
    </source>
</evidence>
<accession>A0A5C6N1B5</accession>
<sequence>MIGCRSTGTESSSLSGPTSHLAGSLVACQLQVRTRLDELSLFPLQIKPLSIRPVKVSEGETLQELSRPHRSNSKEQLSEVSSLAETFHLFIDPLQSQVIWFHRQSRGTP</sequence>
<evidence type="ECO:0000313" key="3">
    <source>
        <dbReference type="Proteomes" id="UP000324091"/>
    </source>
</evidence>
<comment type="caution">
    <text evidence="2">The sequence shown here is derived from an EMBL/GenBank/DDBJ whole genome shotgun (WGS) entry which is preliminary data.</text>
</comment>
<protein>
    <submittedName>
        <fullName evidence="2">Uncharacterized protein</fullName>
    </submittedName>
</protein>
<feature type="compositionally biased region" description="Polar residues" evidence="1">
    <location>
        <begin position="1"/>
        <end position="18"/>
    </location>
</feature>
<name>A0A5C6N1B5_9TELE</name>
<dbReference type="PROSITE" id="PS51257">
    <property type="entry name" value="PROKAR_LIPOPROTEIN"/>
    <property type="match status" value="1"/>
</dbReference>
<evidence type="ECO:0000313" key="2">
    <source>
        <dbReference type="EMBL" id="TWW60769.1"/>
    </source>
</evidence>
<keyword evidence="3" id="KW-1185">Reference proteome</keyword>
<feature type="region of interest" description="Disordered" evidence="1">
    <location>
        <begin position="1"/>
        <end position="20"/>
    </location>
</feature>
<organism evidence="2 3">
    <name type="scientific">Takifugu flavidus</name>
    <name type="common">sansaifugu</name>
    <dbReference type="NCBI Taxonomy" id="433684"/>
    <lineage>
        <taxon>Eukaryota</taxon>
        <taxon>Metazoa</taxon>
        <taxon>Chordata</taxon>
        <taxon>Craniata</taxon>
        <taxon>Vertebrata</taxon>
        <taxon>Euteleostomi</taxon>
        <taxon>Actinopterygii</taxon>
        <taxon>Neopterygii</taxon>
        <taxon>Teleostei</taxon>
        <taxon>Neoteleostei</taxon>
        <taxon>Acanthomorphata</taxon>
        <taxon>Eupercaria</taxon>
        <taxon>Tetraodontiformes</taxon>
        <taxon>Tetradontoidea</taxon>
        <taxon>Tetraodontidae</taxon>
        <taxon>Takifugu</taxon>
    </lineage>
</organism>
<reference evidence="2 3" key="1">
    <citation type="submission" date="2019-04" db="EMBL/GenBank/DDBJ databases">
        <title>Chromosome genome assembly for Takifugu flavidus.</title>
        <authorList>
            <person name="Xiao S."/>
        </authorList>
    </citation>
    <scope>NUCLEOTIDE SEQUENCE [LARGE SCALE GENOMIC DNA]</scope>
    <source>
        <strain evidence="2">HTHZ2018</strain>
        <tissue evidence="2">Muscle</tissue>
    </source>
</reference>